<keyword evidence="8 9" id="KW-0472">Membrane</keyword>
<dbReference type="EMBL" id="PUIA01000010">
    <property type="protein sequence ID" value="PQO40807.1"/>
    <property type="molecule type" value="Genomic_DNA"/>
</dbReference>
<evidence type="ECO:0000256" key="1">
    <source>
        <dbReference type="ARBA" id="ARBA00004429"/>
    </source>
</evidence>
<evidence type="ECO:0000256" key="9">
    <source>
        <dbReference type="RuleBase" id="RU363032"/>
    </source>
</evidence>
<feature type="transmembrane region" description="Helical" evidence="9">
    <location>
        <begin position="87"/>
        <end position="107"/>
    </location>
</feature>
<dbReference type="OrthoDB" id="9805999at2"/>
<keyword evidence="6" id="KW-0029">Amino-acid transport</keyword>
<evidence type="ECO:0000313" key="11">
    <source>
        <dbReference type="EMBL" id="PQO40807.1"/>
    </source>
</evidence>
<evidence type="ECO:0000256" key="4">
    <source>
        <dbReference type="ARBA" id="ARBA00022475"/>
    </source>
</evidence>
<proteinExistence type="inferred from homology"/>
<evidence type="ECO:0000256" key="2">
    <source>
        <dbReference type="ARBA" id="ARBA00010072"/>
    </source>
</evidence>
<evidence type="ECO:0000256" key="3">
    <source>
        <dbReference type="ARBA" id="ARBA00022448"/>
    </source>
</evidence>
<dbReference type="InterPro" id="IPR010065">
    <property type="entry name" value="AA_ABC_transptr_permease_3TM"/>
</dbReference>
<dbReference type="InterPro" id="IPR000515">
    <property type="entry name" value="MetI-like"/>
</dbReference>
<dbReference type="GO" id="GO:0022857">
    <property type="term" value="F:transmembrane transporter activity"/>
    <property type="evidence" value="ECO:0007669"/>
    <property type="project" value="InterPro"/>
</dbReference>
<accession>A0A2S8G8Q2</accession>
<dbReference type="Proteomes" id="UP000240009">
    <property type="component" value="Unassembled WGS sequence"/>
</dbReference>
<organism evidence="11 12">
    <name type="scientific">Blastopirellula marina</name>
    <dbReference type="NCBI Taxonomy" id="124"/>
    <lineage>
        <taxon>Bacteria</taxon>
        <taxon>Pseudomonadati</taxon>
        <taxon>Planctomycetota</taxon>
        <taxon>Planctomycetia</taxon>
        <taxon>Pirellulales</taxon>
        <taxon>Pirellulaceae</taxon>
        <taxon>Blastopirellula</taxon>
    </lineage>
</organism>
<keyword evidence="3 9" id="KW-0813">Transport</keyword>
<dbReference type="InterPro" id="IPR043429">
    <property type="entry name" value="ArtM/GltK/GlnP/TcyL/YhdX-like"/>
</dbReference>
<dbReference type="InterPro" id="IPR014342">
    <property type="entry name" value="Ectoine_EhuC"/>
</dbReference>
<dbReference type="PANTHER" id="PTHR30614">
    <property type="entry name" value="MEMBRANE COMPONENT OF AMINO ACID ABC TRANSPORTER"/>
    <property type="match status" value="1"/>
</dbReference>
<dbReference type="PROSITE" id="PS50928">
    <property type="entry name" value="ABC_TM1"/>
    <property type="match status" value="1"/>
</dbReference>
<gene>
    <name evidence="11" type="primary">ehuC</name>
    <name evidence="11" type="ORF">C5Y96_01140</name>
</gene>
<reference evidence="11 12" key="1">
    <citation type="submission" date="2018-02" db="EMBL/GenBank/DDBJ databases">
        <title>Comparative genomes isolates from brazilian mangrove.</title>
        <authorList>
            <person name="Araujo J.E."/>
            <person name="Taketani R.G."/>
            <person name="Silva M.C.P."/>
            <person name="Loureco M.V."/>
            <person name="Andreote F.D."/>
        </authorList>
    </citation>
    <scope>NUCLEOTIDE SEQUENCE [LARGE SCALE GENOMIC DNA]</scope>
    <source>
        <strain evidence="11 12">HEX-2 MGV</strain>
    </source>
</reference>
<keyword evidence="5 9" id="KW-0812">Transmembrane</keyword>
<keyword evidence="4" id="KW-1003">Cell membrane</keyword>
<keyword evidence="7 9" id="KW-1133">Transmembrane helix</keyword>
<feature type="transmembrane region" description="Helical" evidence="9">
    <location>
        <begin position="20"/>
        <end position="42"/>
    </location>
</feature>
<dbReference type="Gene3D" id="1.10.3720.10">
    <property type="entry name" value="MetI-like"/>
    <property type="match status" value="1"/>
</dbReference>
<evidence type="ECO:0000256" key="5">
    <source>
        <dbReference type="ARBA" id="ARBA00022692"/>
    </source>
</evidence>
<evidence type="ECO:0000256" key="8">
    <source>
        <dbReference type="ARBA" id="ARBA00023136"/>
    </source>
</evidence>
<dbReference type="SUPFAM" id="SSF161098">
    <property type="entry name" value="MetI-like"/>
    <property type="match status" value="1"/>
</dbReference>
<dbReference type="GO" id="GO:0043190">
    <property type="term" value="C:ATP-binding cassette (ABC) transporter complex"/>
    <property type="evidence" value="ECO:0007669"/>
    <property type="project" value="InterPro"/>
</dbReference>
<dbReference type="NCBIfam" id="TIGR01726">
    <property type="entry name" value="HEQRo_perm_3TM"/>
    <property type="match status" value="1"/>
</dbReference>
<feature type="transmembrane region" description="Helical" evidence="9">
    <location>
        <begin position="54"/>
        <end position="75"/>
    </location>
</feature>
<dbReference type="InterPro" id="IPR035906">
    <property type="entry name" value="MetI-like_sf"/>
</dbReference>
<comment type="caution">
    <text evidence="11">The sequence shown here is derived from an EMBL/GenBank/DDBJ whole genome shotgun (WGS) entry which is preliminary data.</text>
</comment>
<evidence type="ECO:0000256" key="6">
    <source>
        <dbReference type="ARBA" id="ARBA00022970"/>
    </source>
</evidence>
<feature type="transmembrane region" description="Helical" evidence="9">
    <location>
        <begin position="188"/>
        <end position="210"/>
    </location>
</feature>
<evidence type="ECO:0000259" key="10">
    <source>
        <dbReference type="PROSITE" id="PS50928"/>
    </source>
</evidence>
<dbReference type="Pfam" id="PF00528">
    <property type="entry name" value="BPD_transp_1"/>
    <property type="match status" value="1"/>
</dbReference>
<evidence type="ECO:0000313" key="12">
    <source>
        <dbReference type="Proteomes" id="UP000240009"/>
    </source>
</evidence>
<dbReference type="GO" id="GO:0006865">
    <property type="term" value="P:amino acid transport"/>
    <property type="evidence" value="ECO:0007669"/>
    <property type="project" value="UniProtKB-KW"/>
</dbReference>
<dbReference type="AlphaFoldDB" id="A0A2S8G8Q2"/>
<evidence type="ECO:0000256" key="7">
    <source>
        <dbReference type="ARBA" id="ARBA00022989"/>
    </source>
</evidence>
<feature type="transmembrane region" description="Helical" evidence="9">
    <location>
        <begin position="135"/>
        <end position="154"/>
    </location>
</feature>
<dbReference type="RefSeq" id="WP_105349714.1">
    <property type="nucleotide sequence ID" value="NZ_PUIA01000010.1"/>
</dbReference>
<name>A0A2S8G8Q2_9BACT</name>
<dbReference type="PANTHER" id="PTHR30614:SF0">
    <property type="entry name" value="L-CYSTINE TRANSPORT SYSTEM PERMEASE PROTEIN TCYL"/>
    <property type="match status" value="1"/>
</dbReference>
<comment type="subcellular location">
    <subcellularLocation>
        <location evidence="1">Cell inner membrane</location>
        <topology evidence="1">Multi-pass membrane protein</topology>
    </subcellularLocation>
    <subcellularLocation>
        <location evidence="9">Cell membrane</location>
        <topology evidence="9">Multi-pass membrane protein</topology>
    </subcellularLocation>
</comment>
<dbReference type="CDD" id="cd06261">
    <property type="entry name" value="TM_PBP2"/>
    <property type="match status" value="1"/>
</dbReference>
<comment type="similarity">
    <text evidence="2">Belongs to the binding-protein-dependent transport system permease family. HisMQ subfamily.</text>
</comment>
<sequence length="224" mass="24809">MSNLPPPFDLLPFLLQGLWITLFITLGGCAVAIVLSVLFGVWSKSTDPILRWLSAIYITVFRGASALILLYWFYFAMPELTNIRLDAITTGILVLGANVGAYGAEVVRASLDAVPKGQYQAAAALNLNRWQTMRYVIFPQAILSMIPPFGNLMIELLKGTALVSTITVTDLTLQGKFLRDDTHRSLEIFGLLLVIYFLLSMTITAVFRVLEHRYSQGRDYGGGN</sequence>
<feature type="domain" description="ABC transmembrane type-1" evidence="10">
    <location>
        <begin position="18"/>
        <end position="207"/>
    </location>
</feature>
<dbReference type="NCBIfam" id="TIGR03004">
    <property type="entry name" value="ectoine_ehuC"/>
    <property type="match status" value="1"/>
</dbReference>
<protein>
    <submittedName>
        <fullName evidence="11">Ectoine/hydroxyectoine ABC transporter permease subunit EhuC</fullName>
    </submittedName>
</protein>